<comment type="caution">
    <text evidence="2">The sequence shown here is derived from an EMBL/GenBank/DDBJ whole genome shotgun (WGS) entry which is preliminary data.</text>
</comment>
<organism evidence="2 3">
    <name type="scientific">Kaistella yananensis</name>
    <dbReference type="NCBI Taxonomy" id="2989820"/>
    <lineage>
        <taxon>Bacteria</taxon>
        <taxon>Pseudomonadati</taxon>
        <taxon>Bacteroidota</taxon>
        <taxon>Flavobacteriia</taxon>
        <taxon>Flavobacteriales</taxon>
        <taxon>Weeksellaceae</taxon>
        <taxon>Chryseobacterium group</taxon>
        <taxon>Kaistella</taxon>
    </lineage>
</organism>
<reference evidence="2 3" key="1">
    <citation type="submission" date="2022-10" db="EMBL/GenBank/DDBJ databases">
        <title>Kaistella sp. BT-6-1-3.</title>
        <authorList>
            <person name="Ai J."/>
            <person name="Deng Z."/>
        </authorList>
    </citation>
    <scope>NUCLEOTIDE SEQUENCE [LARGE SCALE GENOMIC DNA]</scope>
    <source>
        <strain evidence="2 3">BT6-1-3</strain>
    </source>
</reference>
<feature type="compositionally biased region" description="Low complexity" evidence="1">
    <location>
        <begin position="84"/>
        <end position="101"/>
    </location>
</feature>
<evidence type="ECO:0000256" key="1">
    <source>
        <dbReference type="SAM" id="MobiDB-lite"/>
    </source>
</evidence>
<accession>A0ABT3JLC3</accession>
<evidence type="ECO:0000313" key="3">
    <source>
        <dbReference type="Proteomes" id="UP001209107"/>
    </source>
</evidence>
<proteinExistence type="predicted"/>
<feature type="compositionally biased region" description="Low complexity" evidence="1">
    <location>
        <begin position="109"/>
        <end position="130"/>
    </location>
</feature>
<sequence>MKKISIVLFAAAAFTVSCKNTKTTESQAKDGSETATSAAATGENPQSTATATTTADPNRPALNPAHGEPYHRCDIQVGAPLDSPAPVQAPAPQVIPQQAPVSNNFNTNPIAPSAAPAPSVSSTSSLGPKPALNPPHGEPHHRCDLQVGAPLT</sequence>
<feature type="region of interest" description="Disordered" evidence="1">
    <location>
        <begin position="20"/>
        <end position="152"/>
    </location>
</feature>
<evidence type="ECO:0000313" key="2">
    <source>
        <dbReference type="EMBL" id="MCW4451563.1"/>
    </source>
</evidence>
<keyword evidence="3" id="KW-1185">Reference proteome</keyword>
<name>A0ABT3JLC3_9FLAO</name>
<dbReference type="Proteomes" id="UP001209107">
    <property type="component" value="Unassembled WGS sequence"/>
</dbReference>
<feature type="compositionally biased region" description="Low complexity" evidence="1">
    <location>
        <begin position="33"/>
        <end position="43"/>
    </location>
</feature>
<dbReference type="PROSITE" id="PS51257">
    <property type="entry name" value="PROKAR_LIPOPROTEIN"/>
    <property type="match status" value="1"/>
</dbReference>
<feature type="compositionally biased region" description="Polar residues" evidence="1">
    <location>
        <begin position="44"/>
        <end position="56"/>
    </location>
</feature>
<gene>
    <name evidence="2" type="ORF">OK344_05010</name>
</gene>
<protein>
    <submittedName>
        <fullName evidence="2">Uncharacterized protein</fullName>
    </submittedName>
</protein>
<dbReference type="EMBL" id="JAPCHZ010000002">
    <property type="protein sequence ID" value="MCW4451563.1"/>
    <property type="molecule type" value="Genomic_DNA"/>
</dbReference>
<dbReference type="RefSeq" id="WP_265143749.1">
    <property type="nucleotide sequence ID" value="NZ_JAPCHZ010000002.1"/>
</dbReference>